<feature type="transmembrane region" description="Helical" evidence="14">
    <location>
        <begin position="246"/>
        <end position="269"/>
    </location>
</feature>
<dbReference type="InterPro" id="IPR000725">
    <property type="entry name" value="Olfact_rcpt"/>
</dbReference>
<comment type="subcellular location">
    <subcellularLocation>
        <location evidence="1 14">Cell membrane</location>
        <topology evidence="1 14">Multi-pass membrane protein</topology>
    </subcellularLocation>
</comment>
<keyword evidence="11" id="KW-0325">Glycoprotein</keyword>
<keyword evidence="3 14" id="KW-0716">Sensory transduction</keyword>
<dbReference type="Gene3D" id="1.20.1070.10">
    <property type="entry name" value="Rhodopsin 7-helix transmembrane proteins"/>
    <property type="match status" value="2"/>
</dbReference>
<feature type="transmembrane region" description="Helical" evidence="14">
    <location>
        <begin position="281"/>
        <end position="300"/>
    </location>
</feature>
<keyword evidence="9" id="KW-1015">Disulfide bond</keyword>
<evidence type="ECO:0000256" key="11">
    <source>
        <dbReference type="ARBA" id="ARBA00023180"/>
    </source>
</evidence>
<keyword evidence="5 14" id="KW-0552">Olfaction</keyword>
<evidence type="ECO:0000256" key="2">
    <source>
        <dbReference type="ARBA" id="ARBA00022475"/>
    </source>
</evidence>
<feature type="transmembrane region" description="Helical" evidence="14">
    <location>
        <begin position="148"/>
        <end position="166"/>
    </location>
</feature>
<proteinExistence type="inferred from homology"/>
<feature type="transmembrane region" description="Helical" evidence="14">
    <location>
        <begin position="214"/>
        <end position="234"/>
    </location>
</feature>
<evidence type="ECO:0000256" key="14">
    <source>
        <dbReference type="RuleBase" id="RU363047"/>
    </source>
</evidence>
<evidence type="ECO:0000256" key="5">
    <source>
        <dbReference type="ARBA" id="ARBA00022725"/>
    </source>
</evidence>
<keyword evidence="2 14" id="KW-1003">Cell membrane</keyword>
<feature type="domain" description="G-protein coupled receptors family 1 profile" evidence="15">
    <location>
        <begin position="40"/>
        <end position="298"/>
    </location>
</feature>
<accession>A0ABN9DZB2</accession>
<dbReference type="PRINTS" id="PR00245">
    <property type="entry name" value="OLFACTORYR"/>
</dbReference>
<evidence type="ECO:0000256" key="1">
    <source>
        <dbReference type="ARBA" id="ARBA00004651"/>
    </source>
</evidence>
<evidence type="ECO:0000256" key="6">
    <source>
        <dbReference type="ARBA" id="ARBA00022989"/>
    </source>
</evidence>
<evidence type="ECO:0000256" key="13">
    <source>
        <dbReference type="RuleBase" id="RU000688"/>
    </source>
</evidence>
<dbReference type="InterPro" id="IPR050939">
    <property type="entry name" value="Olfactory_GPCR1"/>
</dbReference>
<keyword evidence="8 14" id="KW-0472">Membrane</keyword>
<keyword evidence="4 13" id="KW-0812">Transmembrane</keyword>
<evidence type="ECO:0000256" key="10">
    <source>
        <dbReference type="ARBA" id="ARBA00023170"/>
    </source>
</evidence>
<dbReference type="InterPro" id="IPR017452">
    <property type="entry name" value="GPCR_Rhodpsn_7TM"/>
</dbReference>
<dbReference type="InterPro" id="IPR000276">
    <property type="entry name" value="GPCR_Rhodpsn"/>
</dbReference>
<evidence type="ECO:0000313" key="17">
    <source>
        <dbReference type="Proteomes" id="UP001162483"/>
    </source>
</evidence>
<dbReference type="SUPFAM" id="SSF81321">
    <property type="entry name" value="Family A G protein-coupled receptor-like"/>
    <property type="match status" value="2"/>
</dbReference>
<feature type="non-terminal residue" evidence="16">
    <location>
        <position position="1"/>
    </location>
</feature>
<feature type="transmembrane region" description="Helical" evidence="14">
    <location>
        <begin position="24"/>
        <end position="48"/>
    </location>
</feature>
<evidence type="ECO:0000259" key="15">
    <source>
        <dbReference type="PROSITE" id="PS50262"/>
    </source>
</evidence>
<keyword evidence="17" id="KW-1185">Reference proteome</keyword>
<dbReference type="PROSITE" id="PS50262">
    <property type="entry name" value="G_PROTEIN_RECEP_F1_2"/>
    <property type="match status" value="1"/>
</dbReference>
<keyword evidence="12 13" id="KW-0807">Transducer</keyword>
<organism evidence="16 17">
    <name type="scientific">Staurois parvus</name>
    <dbReference type="NCBI Taxonomy" id="386267"/>
    <lineage>
        <taxon>Eukaryota</taxon>
        <taxon>Metazoa</taxon>
        <taxon>Chordata</taxon>
        <taxon>Craniata</taxon>
        <taxon>Vertebrata</taxon>
        <taxon>Euteleostomi</taxon>
        <taxon>Amphibia</taxon>
        <taxon>Batrachia</taxon>
        <taxon>Anura</taxon>
        <taxon>Neobatrachia</taxon>
        <taxon>Ranoidea</taxon>
        <taxon>Ranidae</taxon>
        <taxon>Staurois</taxon>
    </lineage>
</organism>
<name>A0ABN9DZB2_9NEOB</name>
<evidence type="ECO:0000256" key="4">
    <source>
        <dbReference type="ARBA" id="ARBA00022692"/>
    </source>
</evidence>
<comment type="caution">
    <text evidence="16">The sequence shown here is derived from an EMBL/GenBank/DDBJ whole genome shotgun (WGS) entry which is preliminary data.</text>
</comment>
<gene>
    <name evidence="16" type="ORF">SPARVUS_LOCUS8774370</name>
</gene>
<evidence type="ECO:0000256" key="8">
    <source>
        <dbReference type="ARBA" id="ARBA00023136"/>
    </source>
</evidence>
<protein>
    <recommendedName>
        <fullName evidence="14">Olfactory receptor</fullName>
    </recommendedName>
</protein>
<keyword evidence="7 13" id="KW-0297">G-protein coupled receptor</keyword>
<evidence type="ECO:0000256" key="7">
    <source>
        <dbReference type="ARBA" id="ARBA00023040"/>
    </source>
</evidence>
<reference evidence="16" key="1">
    <citation type="submission" date="2023-05" db="EMBL/GenBank/DDBJ databases">
        <authorList>
            <person name="Stuckert A."/>
        </authorList>
    </citation>
    <scope>NUCLEOTIDE SEQUENCE</scope>
</reference>
<evidence type="ECO:0000256" key="12">
    <source>
        <dbReference type="ARBA" id="ARBA00023224"/>
    </source>
</evidence>
<dbReference type="PRINTS" id="PR00237">
    <property type="entry name" value="GPCRRHODOPSN"/>
</dbReference>
<dbReference type="PANTHER" id="PTHR24242:SF253">
    <property type="entry name" value="OLFACTORY RECEPTOR-RELATED"/>
    <property type="match status" value="1"/>
</dbReference>
<keyword evidence="10 13" id="KW-0675">Receptor</keyword>
<evidence type="ECO:0000256" key="3">
    <source>
        <dbReference type="ARBA" id="ARBA00022606"/>
    </source>
</evidence>
<evidence type="ECO:0000313" key="16">
    <source>
        <dbReference type="EMBL" id="CAI9577808.1"/>
    </source>
</evidence>
<dbReference type="PROSITE" id="PS00237">
    <property type="entry name" value="G_PROTEIN_RECEP_F1_1"/>
    <property type="match status" value="1"/>
</dbReference>
<dbReference type="PANTHER" id="PTHR24242">
    <property type="entry name" value="G-PROTEIN COUPLED RECEPTOR"/>
    <property type="match status" value="1"/>
</dbReference>
<dbReference type="Pfam" id="PF13853">
    <property type="entry name" value="7tm_4"/>
    <property type="match status" value="1"/>
</dbReference>
<comment type="similarity">
    <text evidence="13">Belongs to the G-protein coupled receptor 1 family.</text>
</comment>
<evidence type="ECO:0000256" key="9">
    <source>
        <dbReference type="ARBA" id="ARBA00023157"/>
    </source>
</evidence>
<sequence>IGDQPNCIYRLVSLGFQNSKDLKILITFFLLVIYCMTIFGNFLIIILVSYNKTLQSPMYFFLTQLSTNDILLTSVIVPNTLYVSLNDGGTISFVGCITQFYFFGASETLESLLLTVMSYDRYLAICKPLHYSAICRPLHYSALMNIQLCLKIVAICWLLSLSAVLVDTITLSKLQFCQSNIIDHFFCDLGPLLEISCSDTYIIKLEVFLLSTPIIIIPALVIIISYAYIIFAILKIQSKDGRQKTFSTCSSHLSVVIMFYGTLFCIYIIPSVGKLVNIKKFLSLAYTVVTPLMNPIIYGLRSQEIKKALKLSCLRVLNKT</sequence>
<dbReference type="EMBL" id="CATNWA010014946">
    <property type="protein sequence ID" value="CAI9577808.1"/>
    <property type="molecule type" value="Genomic_DNA"/>
</dbReference>
<dbReference type="Proteomes" id="UP001162483">
    <property type="component" value="Unassembled WGS sequence"/>
</dbReference>
<keyword evidence="6 14" id="KW-1133">Transmembrane helix</keyword>